<feature type="domain" description="Chorismate-utilising enzyme C-terminal" evidence="6">
    <location>
        <begin position="173"/>
        <end position="432"/>
    </location>
</feature>
<dbReference type="Pfam" id="PF00425">
    <property type="entry name" value="Chorismate_bind"/>
    <property type="match status" value="1"/>
</dbReference>
<dbReference type="PANTHER" id="PTHR42839">
    <property type="entry name" value="ISOCHORISMATE SYNTHASE ENTC"/>
    <property type="match status" value="1"/>
</dbReference>
<dbReference type="STRING" id="554083.BKD30_00895"/>
<dbReference type="AlphaFoldDB" id="A0A1R1LP68"/>
<dbReference type="NCBIfam" id="TIGR00543">
    <property type="entry name" value="isochor_syn"/>
    <property type="match status" value="1"/>
</dbReference>
<evidence type="ECO:0000313" key="7">
    <source>
        <dbReference type="EMBL" id="OMH29348.1"/>
    </source>
</evidence>
<evidence type="ECO:0000256" key="2">
    <source>
        <dbReference type="ARBA" id="ARBA00005297"/>
    </source>
</evidence>
<comment type="caution">
    <text evidence="7">The sequence shown here is derived from an EMBL/GenBank/DDBJ whole genome shotgun (WGS) entry which is preliminary data.</text>
</comment>
<dbReference type="GO" id="GO:0008909">
    <property type="term" value="F:isochorismate synthase activity"/>
    <property type="evidence" value="ECO:0007669"/>
    <property type="project" value="UniProtKB-EC"/>
</dbReference>
<dbReference type="InterPro" id="IPR005801">
    <property type="entry name" value="ADC_synthase"/>
</dbReference>
<dbReference type="InterPro" id="IPR004561">
    <property type="entry name" value="IsoChor_synthase"/>
</dbReference>
<keyword evidence="4" id="KW-0413">Isomerase</keyword>
<gene>
    <name evidence="7" type="ORF">BKD30_00895</name>
</gene>
<reference evidence="7 8" key="1">
    <citation type="submission" date="2016-12" db="EMBL/GenBank/DDBJ databases">
        <title>Draft genome of Tersicoccus phoenicis 1P05MA.</title>
        <authorList>
            <person name="Nakajima Y."/>
            <person name="Yoshizawa S."/>
            <person name="Nakamura K."/>
            <person name="Ogura Y."/>
            <person name="Hayashi T."/>
            <person name="Kogure K."/>
        </authorList>
    </citation>
    <scope>NUCLEOTIDE SEQUENCE [LARGE SCALE GENOMIC DNA]</scope>
    <source>
        <strain evidence="7 8">1p05MA</strain>
    </source>
</reference>
<sequence length="445" mass="46536">MDPSRLPNGLVGLVEATRGTGVPAVWLRRGDGLVGIGTAARYTVSGPERFGRARQWWREVTATARRENRVGGPGTGPLAFGSFAFAGDSAFASRLIVPELVVGTSDDGRCWLTQQTTADEAPTARTAFAALDALLAAAPAADVAGGAAGGAPAGAASAGVVRGRVRDGSLTGQQWMDAVAAGVRRINAGELHKLVLARDVVVELDSPREPAVVLADLAERYRDCWTYSVEGLVGSTPEMLIKVEDNVARARVLAGTLDRASAPADDPDYAQRVLWGSDKQRQEHDFAITSLLDRLTSYTDAMTVSSEPFVLELPNVWHLASDVTAVLNDAPSPTGKHRTPGALALAEALHPTAAVCGTPTATAAGVISELEHLDRGPYAGPVGWVDATGNGEWGIALRGAVLESPTTARLFAGCGIVEASDPAAELRETWAKFRPMLQALGVQAP</sequence>
<protein>
    <recommendedName>
        <fullName evidence="3">isochorismate synthase</fullName>
        <ecNumber evidence="3">5.4.4.2</ecNumber>
    </recommendedName>
    <alternativeName>
        <fullName evidence="5">Isochorismate mutase</fullName>
    </alternativeName>
</protein>
<evidence type="ECO:0000313" key="8">
    <source>
        <dbReference type="Proteomes" id="UP000187085"/>
    </source>
</evidence>
<evidence type="ECO:0000256" key="1">
    <source>
        <dbReference type="ARBA" id="ARBA00000799"/>
    </source>
</evidence>
<dbReference type="Proteomes" id="UP000187085">
    <property type="component" value="Unassembled WGS sequence"/>
</dbReference>
<evidence type="ECO:0000259" key="6">
    <source>
        <dbReference type="Pfam" id="PF00425"/>
    </source>
</evidence>
<dbReference type="EMBL" id="MRDE01000006">
    <property type="protein sequence ID" value="OMH29348.1"/>
    <property type="molecule type" value="Genomic_DNA"/>
</dbReference>
<dbReference type="InterPro" id="IPR015890">
    <property type="entry name" value="Chorismate_C"/>
</dbReference>
<organism evidence="7 8">
    <name type="scientific">Tersicoccus phoenicis</name>
    <dbReference type="NCBI Taxonomy" id="554083"/>
    <lineage>
        <taxon>Bacteria</taxon>
        <taxon>Bacillati</taxon>
        <taxon>Actinomycetota</taxon>
        <taxon>Actinomycetes</taxon>
        <taxon>Micrococcales</taxon>
        <taxon>Micrococcaceae</taxon>
        <taxon>Tersicoccus</taxon>
    </lineage>
</organism>
<dbReference type="SUPFAM" id="SSF56322">
    <property type="entry name" value="ADC synthase"/>
    <property type="match status" value="1"/>
</dbReference>
<dbReference type="PANTHER" id="PTHR42839:SF2">
    <property type="entry name" value="ISOCHORISMATE SYNTHASE ENTC"/>
    <property type="match status" value="1"/>
</dbReference>
<dbReference type="Gene3D" id="3.60.120.10">
    <property type="entry name" value="Anthranilate synthase"/>
    <property type="match status" value="1"/>
</dbReference>
<comment type="catalytic activity">
    <reaction evidence="1">
        <text>chorismate = isochorismate</text>
        <dbReference type="Rhea" id="RHEA:18985"/>
        <dbReference type="ChEBI" id="CHEBI:29748"/>
        <dbReference type="ChEBI" id="CHEBI:29780"/>
        <dbReference type="EC" id="5.4.4.2"/>
    </reaction>
</comment>
<keyword evidence="8" id="KW-1185">Reference proteome</keyword>
<evidence type="ECO:0000256" key="5">
    <source>
        <dbReference type="ARBA" id="ARBA00041564"/>
    </source>
</evidence>
<evidence type="ECO:0000256" key="4">
    <source>
        <dbReference type="ARBA" id="ARBA00023235"/>
    </source>
</evidence>
<evidence type="ECO:0000256" key="3">
    <source>
        <dbReference type="ARBA" id="ARBA00012824"/>
    </source>
</evidence>
<proteinExistence type="inferred from homology"/>
<comment type="similarity">
    <text evidence="2">Belongs to the isochorismate synthase family.</text>
</comment>
<dbReference type="EC" id="5.4.4.2" evidence="3"/>
<accession>A0A1R1LP68</accession>
<name>A0A1R1LP68_9MICC</name>